<evidence type="ECO:0000313" key="1">
    <source>
        <dbReference type="EMBL" id="KAG7054255.1"/>
    </source>
</evidence>
<dbReference type="EMBL" id="JAESDN010000003">
    <property type="protein sequence ID" value="KAG7054255.1"/>
    <property type="molecule type" value="Genomic_DNA"/>
</dbReference>
<sequence>MRSQRTVPRNCEPSFLKKVIEVVHLNFDSQGAPRNSVRFSTKRLPSFEY</sequence>
<keyword evidence="2" id="KW-1185">Reference proteome</keyword>
<accession>A0A9P7RB42</accession>
<feature type="non-terminal residue" evidence="1">
    <location>
        <position position="49"/>
    </location>
</feature>
<protein>
    <submittedName>
        <fullName evidence="1">Uncharacterized protein</fullName>
    </submittedName>
</protein>
<dbReference type="Proteomes" id="UP000699042">
    <property type="component" value="Unassembled WGS sequence"/>
</dbReference>
<name>A0A9P7RB42_9PEZI</name>
<proteinExistence type="predicted"/>
<reference evidence="1" key="1">
    <citation type="submission" date="2021-05" db="EMBL/GenBank/DDBJ databases">
        <title>Comparative genomics of three Colletotrichum scovillei strains and genetic complementation revealed genes involved fungal growth and virulence on chili pepper.</title>
        <authorList>
            <person name="Hsieh D.-K."/>
            <person name="Chuang S.-C."/>
            <person name="Chen C.-Y."/>
            <person name="Chao Y.-T."/>
            <person name="Lu M.-Y.J."/>
            <person name="Lee M.-H."/>
            <person name="Shih M.-C."/>
        </authorList>
    </citation>
    <scope>NUCLEOTIDE SEQUENCE</scope>
    <source>
        <strain evidence="1">Coll-153</strain>
    </source>
</reference>
<gene>
    <name evidence="1" type="ORF">JMJ77_001324</name>
</gene>
<evidence type="ECO:0000313" key="2">
    <source>
        <dbReference type="Proteomes" id="UP000699042"/>
    </source>
</evidence>
<dbReference type="AlphaFoldDB" id="A0A9P7RB42"/>
<comment type="caution">
    <text evidence="1">The sequence shown here is derived from an EMBL/GenBank/DDBJ whole genome shotgun (WGS) entry which is preliminary data.</text>
</comment>
<organism evidence="1 2">
    <name type="scientific">Colletotrichum scovillei</name>
    <dbReference type="NCBI Taxonomy" id="1209932"/>
    <lineage>
        <taxon>Eukaryota</taxon>
        <taxon>Fungi</taxon>
        <taxon>Dikarya</taxon>
        <taxon>Ascomycota</taxon>
        <taxon>Pezizomycotina</taxon>
        <taxon>Sordariomycetes</taxon>
        <taxon>Hypocreomycetidae</taxon>
        <taxon>Glomerellales</taxon>
        <taxon>Glomerellaceae</taxon>
        <taxon>Colletotrichum</taxon>
        <taxon>Colletotrichum acutatum species complex</taxon>
    </lineage>
</organism>